<dbReference type="AlphaFoldDB" id="A0A8I1GHT4"/>
<organism evidence="2 3">
    <name type="scientific">Rhodomicrobium udaipurense</name>
    <dbReference type="NCBI Taxonomy" id="1202716"/>
    <lineage>
        <taxon>Bacteria</taxon>
        <taxon>Pseudomonadati</taxon>
        <taxon>Pseudomonadota</taxon>
        <taxon>Alphaproteobacteria</taxon>
        <taxon>Hyphomicrobiales</taxon>
        <taxon>Hyphomicrobiaceae</taxon>
        <taxon>Rhodomicrobium</taxon>
    </lineage>
</organism>
<feature type="compositionally biased region" description="Basic and acidic residues" evidence="1">
    <location>
        <begin position="24"/>
        <end position="34"/>
    </location>
</feature>
<reference evidence="2 3" key="1">
    <citation type="submission" date="2020-12" db="EMBL/GenBank/DDBJ databases">
        <title>Revised draft genomes of Rhodomicrobium vannielii ATCC 17100 and Rhodomicrobium udaipurense JA643.</title>
        <authorList>
            <person name="Conners E.M."/>
            <person name="Davenport E.J."/>
            <person name="Bose A."/>
        </authorList>
    </citation>
    <scope>NUCLEOTIDE SEQUENCE [LARGE SCALE GENOMIC DNA]</scope>
    <source>
        <strain evidence="2 3">JA643</strain>
    </source>
</reference>
<feature type="compositionally biased region" description="Low complexity" evidence="1">
    <location>
        <begin position="1"/>
        <end position="18"/>
    </location>
</feature>
<gene>
    <name evidence="2" type="ORF">JDN41_16605</name>
</gene>
<evidence type="ECO:0000256" key="1">
    <source>
        <dbReference type="SAM" id="MobiDB-lite"/>
    </source>
</evidence>
<dbReference type="Proteomes" id="UP000623250">
    <property type="component" value="Unassembled WGS sequence"/>
</dbReference>
<proteinExistence type="predicted"/>
<protein>
    <recommendedName>
        <fullName evidence="4">ATP-binding protein</fullName>
    </recommendedName>
</protein>
<keyword evidence="3" id="KW-1185">Reference proteome</keyword>
<dbReference type="SUPFAM" id="SSF52540">
    <property type="entry name" value="P-loop containing nucleoside triphosphate hydrolases"/>
    <property type="match status" value="1"/>
</dbReference>
<feature type="region of interest" description="Disordered" evidence="1">
    <location>
        <begin position="1"/>
        <end position="38"/>
    </location>
</feature>
<feature type="compositionally biased region" description="Basic and acidic residues" evidence="1">
    <location>
        <begin position="522"/>
        <end position="534"/>
    </location>
</feature>
<name>A0A8I1GHT4_9HYPH</name>
<feature type="region of interest" description="Disordered" evidence="1">
    <location>
        <begin position="516"/>
        <end position="546"/>
    </location>
</feature>
<evidence type="ECO:0008006" key="4">
    <source>
        <dbReference type="Google" id="ProtNLM"/>
    </source>
</evidence>
<feature type="compositionally biased region" description="Polar residues" evidence="1">
    <location>
        <begin position="535"/>
        <end position="546"/>
    </location>
</feature>
<evidence type="ECO:0000313" key="3">
    <source>
        <dbReference type="Proteomes" id="UP000623250"/>
    </source>
</evidence>
<sequence>MTATANGRAAETAAQQRPKAAKRQKGDGGEDGEGKSQPQRLLALAEEGVELFHDADDEAFATVIEGKRRFTSRVDGRAFKSALLQRFHREHGIAPSDEPLRTAVRTLEARARFDGPEREVALRIARGEGTILINLGREDGALVEITPNGWRIVSDAPIRFIRSPGMLPLPIPERGGRIASLAQLLHVETKADFLMVVGWLLGALAAGPYPIAALTGEQGAAKSSSSRTLRRLIDPNRALLRSLPKEERDLAVTAMNSHVLAFDNVSGLPAWLSDALCKLATGGGFSCRALYTDNAEFIFDGRRPIINGIEDFATRGDLADRCLMLRLSPIPEGERRTEAELDQLFQREAARLLGVLLDAAAYGLANPMTLRSRPRMADFAEWVASCEGFFEGAKLPFDAATAVWRRGDFMLAYSANRRDATETVLDADSVGVALRAFMEARTSWTGTATDLLGELATLSSDGTRRDREWPANARGLAGKLRRLAPALRRTGIEIEHIRAGGKTRARLMTITYTQPPEFASEQSDRPKSEVERGVRTQSRTVRTQSESGIVRNKSLIQKDVGRSGRKFPYAGRQRCRW</sequence>
<dbReference type="EMBL" id="JAEMUK010000088">
    <property type="protein sequence ID" value="MBJ7545174.1"/>
    <property type="molecule type" value="Genomic_DNA"/>
</dbReference>
<comment type="caution">
    <text evidence="2">The sequence shown here is derived from an EMBL/GenBank/DDBJ whole genome shotgun (WGS) entry which is preliminary data.</text>
</comment>
<dbReference type="RefSeq" id="WP_052037586.1">
    <property type="nucleotide sequence ID" value="NZ_JAEMUK010000088.1"/>
</dbReference>
<accession>A0A8I1GHT4</accession>
<evidence type="ECO:0000313" key="2">
    <source>
        <dbReference type="EMBL" id="MBJ7545174.1"/>
    </source>
</evidence>
<dbReference type="InterPro" id="IPR027417">
    <property type="entry name" value="P-loop_NTPase"/>
</dbReference>